<keyword evidence="2" id="KW-1185">Reference proteome</keyword>
<dbReference type="InterPro" id="IPR036852">
    <property type="entry name" value="Peptidase_S8/S53_dom_sf"/>
</dbReference>
<dbReference type="GO" id="GO:0006508">
    <property type="term" value="P:proteolysis"/>
    <property type="evidence" value="ECO:0007669"/>
    <property type="project" value="InterPro"/>
</dbReference>
<evidence type="ECO:0008006" key="3">
    <source>
        <dbReference type="Google" id="ProtNLM"/>
    </source>
</evidence>
<dbReference type="AlphaFoldDB" id="A0A8J7WCF2"/>
<dbReference type="EMBL" id="JAGTUU010000001">
    <property type="protein sequence ID" value="MBS0123126.1"/>
    <property type="molecule type" value="Genomic_DNA"/>
</dbReference>
<dbReference type="GO" id="GO:0004252">
    <property type="term" value="F:serine-type endopeptidase activity"/>
    <property type="evidence" value="ECO:0007669"/>
    <property type="project" value="InterPro"/>
</dbReference>
<proteinExistence type="predicted"/>
<dbReference type="Proteomes" id="UP000681356">
    <property type="component" value="Unassembled WGS sequence"/>
</dbReference>
<accession>A0A8J7WCF2</accession>
<name>A0A8J7WCF2_9RHOB</name>
<reference evidence="1" key="1">
    <citation type="submission" date="2021-04" db="EMBL/GenBank/DDBJ databases">
        <authorList>
            <person name="Yoon J."/>
        </authorList>
    </citation>
    <scope>NUCLEOTIDE SEQUENCE</scope>
    <source>
        <strain evidence="1">KMU-90</strain>
    </source>
</reference>
<evidence type="ECO:0000313" key="1">
    <source>
        <dbReference type="EMBL" id="MBS0123126.1"/>
    </source>
</evidence>
<sequence length="663" mass="72249">MGYSLVPEPAEEAPHPRLEPVSAWLFRGRSRFLKAAGLQQAETALFTMPVDARGFDPSIGGMWRNYALMDLPLEEKAHYFAAEPLEDNLQLLASDIPAPRVYVLPLPRDSINPDHTGLERPDIGAPLTGREALPDTPPKAIIGIIDHGINIFHRRFRTGRFGSRIASAWMQSAPREGDRLPFGHEWLRRDIVAAQEAHGDDEDALLRLISRGAAGMDRSLEHRVSHGTHILDLAAGMAPDDPRGDAYPIIAVTLPPSVTRETSGSMLALPFVLGLEYILDRARRYMTEMADPAPVFVNVSFGLSGGPRRGLHRLEQSIHRIAERHVSELAKSHSNGGPPPRILVAAGNRNRARGHSQAAPETAQMAVVWHLPPADRTSNFLECRIETRANRPPSAITVRLKPPDRDQELVRRMERSGGTGWSEASLITRKGAAIGRVSIQDEGGQPTIVTVALGPTDPGPGSEAAALPGDWRIGVEVHGARVLRIDTWILRDDVPPGFRDNGRQSTLVDQAYRDRDDRGFPLDDDPEQPFSQIRRTGTLNALATGALPQAPATMQILETVGAYRGRDPGAILPSGYSATPDFLQAERIDSSAQADRSAVLPGIRAAGSRSATTAVLDGTSVSTPQVLRQRALGEGEWLRNMIDAGNHRLGAAILSPRQERGRR</sequence>
<organism evidence="1 2">
    <name type="scientific">Thetidibacter halocola</name>
    <dbReference type="NCBI Taxonomy" id="2827239"/>
    <lineage>
        <taxon>Bacteria</taxon>
        <taxon>Pseudomonadati</taxon>
        <taxon>Pseudomonadota</taxon>
        <taxon>Alphaproteobacteria</taxon>
        <taxon>Rhodobacterales</taxon>
        <taxon>Roseobacteraceae</taxon>
        <taxon>Thetidibacter</taxon>
    </lineage>
</organism>
<dbReference type="Gene3D" id="3.40.50.200">
    <property type="entry name" value="Peptidase S8/S53 domain"/>
    <property type="match status" value="1"/>
</dbReference>
<comment type="caution">
    <text evidence="1">The sequence shown here is derived from an EMBL/GenBank/DDBJ whole genome shotgun (WGS) entry which is preliminary data.</text>
</comment>
<protein>
    <recommendedName>
        <fullName evidence="3">Peptidase S8/S53 domain-containing protein</fullName>
    </recommendedName>
</protein>
<gene>
    <name evidence="1" type="ORF">KB874_03180</name>
</gene>
<dbReference type="RefSeq" id="WP_212535084.1">
    <property type="nucleotide sequence ID" value="NZ_JAGTUU010000001.1"/>
</dbReference>
<evidence type="ECO:0000313" key="2">
    <source>
        <dbReference type="Proteomes" id="UP000681356"/>
    </source>
</evidence>
<dbReference type="SUPFAM" id="SSF52743">
    <property type="entry name" value="Subtilisin-like"/>
    <property type="match status" value="1"/>
</dbReference>